<gene>
    <name evidence="4" type="ORF">B0H67DRAFT_566849</name>
</gene>
<dbReference type="PANTHER" id="PTHR42748:SF7">
    <property type="entry name" value="NMRA LIKE REDOX SENSOR 1-RELATED"/>
    <property type="match status" value="1"/>
</dbReference>
<evidence type="ECO:0000313" key="5">
    <source>
        <dbReference type="Proteomes" id="UP001172102"/>
    </source>
</evidence>
<organism evidence="4 5">
    <name type="scientific">Lasiosphaeris hirsuta</name>
    <dbReference type="NCBI Taxonomy" id="260670"/>
    <lineage>
        <taxon>Eukaryota</taxon>
        <taxon>Fungi</taxon>
        <taxon>Dikarya</taxon>
        <taxon>Ascomycota</taxon>
        <taxon>Pezizomycotina</taxon>
        <taxon>Sordariomycetes</taxon>
        <taxon>Sordariomycetidae</taxon>
        <taxon>Sordariales</taxon>
        <taxon>Lasiosphaeriaceae</taxon>
        <taxon>Lasiosphaeris</taxon>
    </lineage>
</organism>
<dbReference type="AlphaFoldDB" id="A0AA40E9W3"/>
<dbReference type="Pfam" id="PF05368">
    <property type="entry name" value="NmrA"/>
    <property type="match status" value="1"/>
</dbReference>
<dbReference type="GO" id="GO:0005634">
    <property type="term" value="C:nucleus"/>
    <property type="evidence" value="ECO:0007669"/>
    <property type="project" value="TreeGrafter"/>
</dbReference>
<dbReference type="InterPro" id="IPR036291">
    <property type="entry name" value="NAD(P)-bd_dom_sf"/>
</dbReference>
<evidence type="ECO:0000256" key="1">
    <source>
        <dbReference type="ARBA" id="ARBA00006328"/>
    </source>
</evidence>
<proteinExistence type="inferred from homology"/>
<keyword evidence="5" id="KW-1185">Reference proteome</keyword>
<protein>
    <recommendedName>
        <fullName evidence="3">NmrA-like domain-containing protein</fullName>
    </recommendedName>
</protein>
<sequence length="381" mass="41883">MPITPYGFPLSRPRPIYTRHTQLAFLGYHNIQQLLRLELQQSSALTILSVVQAASIGAISLQSIIFEPFHRLLPRVVQMGPSRKTVLVTGATGKQGGALIQHLLQANQDTDTTAFNIIALTRDVTSTRALKLGAHFNVSVVGGDMSEPEAVFQKVGPVWGVYSVQVNSNDEEAQGVAWVDAAVAHDVRHFVYSSGDRGGPEKSAVTPTDVKNFAAKFRIEKHLEERAASSPQQMTYTILRPVTFFENLTADVHGKGFARMWEQMGDKTLQFVSTQDIGWFAANAFLRPSDFRNVAVTLVGDELTQAEADVLFKAAVGLPMPLAPCPVASAVKFFLRGTVGDMFRWFEKEGYGGDVAFCRQLQPGMMDFKAWITANKGQFSD</sequence>
<dbReference type="EMBL" id="JAUKUA010000001">
    <property type="protein sequence ID" value="KAK0732185.1"/>
    <property type="molecule type" value="Genomic_DNA"/>
</dbReference>
<dbReference type="Proteomes" id="UP001172102">
    <property type="component" value="Unassembled WGS sequence"/>
</dbReference>
<feature type="domain" description="NmrA-like" evidence="3">
    <location>
        <begin position="83"/>
        <end position="355"/>
    </location>
</feature>
<dbReference type="PANTHER" id="PTHR42748">
    <property type="entry name" value="NITROGEN METABOLITE REPRESSION PROTEIN NMRA FAMILY MEMBER"/>
    <property type="match status" value="1"/>
</dbReference>
<evidence type="ECO:0000256" key="2">
    <source>
        <dbReference type="ARBA" id="ARBA00022857"/>
    </source>
</evidence>
<evidence type="ECO:0000259" key="3">
    <source>
        <dbReference type="Pfam" id="PF05368"/>
    </source>
</evidence>
<name>A0AA40E9W3_9PEZI</name>
<reference evidence="4" key="1">
    <citation type="submission" date="2023-06" db="EMBL/GenBank/DDBJ databases">
        <title>Genome-scale phylogeny and comparative genomics of the fungal order Sordariales.</title>
        <authorList>
            <consortium name="Lawrence Berkeley National Laboratory"/>
            <person name="Hensen N."/>
            <person name="Bonometti L."/>
            <person name="Westerberg I."/>
            <person name="Brannstrom I.O."/>
            <person name="Guillou S."/>
            <person name="Cros-Aarteil S."/>
            <person name="Calhoun S."/>
            <person name="Haridas S."/>
            <person name="Kuo A."/>
            <person name="Mondo S."/>
            <person name="Pangilinan J."/>
            <person name="Riley R."/>
            <person name="Labutti K."/>
            <person name="Andreopoulos B."/>
            <person name="Lipzen A."/>
            <person name="Chen C."/>
            <person name="Yanf M."/>
            <person name="Daum C."/>
            <person name="Ng V."/>
            <person name="Clum A."/>
            <person name="Steindorff A."/>
            <person name="Ohm R."/>
            <person name="Martin F."/>
            <person name="Silar P."/>
            <person name="Natvig D."/>
            <person name="Lalanne C."/>
            <person name="Gautier V."/>
            <person name="Ament-Velasquez S.L."/>
            <person name="Kruys A."/>
            <person name="Hutchinson M.I."/>
            <person name="Powell A.J."/>
            <person name="Barry K."/>
            <person name="Miller A.N."/>
            <person name="Grigoriev I.V."/>
            <person name="Debuchy R."/>
            <person name="Gladieux P."/>
            <person name="Thoren M.H."/>
            <person name="Johannesson H."/>
        </authorList>
    </citation>
    <scope>NUCLEOTIDE SEQUENCE</scope>
    <source>
        <strain evidence="4">SMH4607-1</strain>
    </source>
</reference>
<dbReference type="Gene3D" id="3.40.50.720">
    <property type="entry name" value="NAD(P)-binding Rossmann-like Domain"/>
    <property type="match status" value="1"/>
</dbReference>
<accession>A0AA40E9W3</accession>
<evidence type="ECO:0000313" key="4">
    <source>
        <dbReference type="EMBL" id="KAK0732185.1"/>
    </source>
</evidence>
<comment type="caution">
    <text evidence="4">The sequence shown here is derived from an EMBL/GenBank/DDBJ whole genome shotgun (WGS) entry which is preliminary data.</text>
</comment>
<dbReference type="SUPFAM" id="SSF51735">
    <property type="entry name" value="NAD(P)-binding Rossmann-fold domains"/>
    <property type="match status" value="1"/>
</dbReference>
<comment type="similarity">
    <text evidence="1">Belongs to the NmrA-type oxidoreductase family.</text>
</comment>
<keyword evidence="2" id="KW-0521">NADP</keyword>
<dbReference type="Gene3D" id="3.90.25.10">
    <property type="entry name" value="UDP-galactose 4-epimerase, domain 1"/>
    <property type="match status" value="1"/>
</dbReference>
<dbReference type="InterPro" id="IPR051164">
    <property type="entry name" value="NmrA-like_oxidored"/>
</dbReference>
<dbReference type="InterPro" id="IPR008030">
    <property type="entry name" value="NmrA-like"/>
</dbReference>